<reference evidence="7" key="1">
    <citation type="submission" date="2022-03" db="EMBL/GenBank/DDBJ databases">
        <authorList>
            <person name="Martin C."/>
        </authorList>
    </citation>
    <scope>NUCLEOTIDE SEQUENCE</scope>
</reference>
<dbReference type="OrthoDB" id="6093251at2759"/>
<dbReference type="SMART" id="SM00336">
    <property type="entry name" value="BBOX"/>
    <property type="match status" value="1"/>
</dbReference>
<dbReference type="SUPFAM" id="SSF57845">
    <property type="entry name" value="B-box zinc-binding domain"/>
    <property type="match status" value="1"/>
</dbReference>
<dbReference type="Proteomes" id="UP000749559">
    <property type="component" value="Unassembled WGS sequence"/>
</dbReference>
<keyword evidence="2" id="KW-0863">Zinc-finger</keyword>
<dbReference type="CDD" id="cd19756">
    <property type="entry name" value="Bbox2"/>
    <property type="match status" value="1"/>
</dbReference>
<feature type="non-terminal residue" evidence="7">
    <location>
        <position position="1"/>
    </location>
</feature>
<evidence type="ECO:0000313" key="8">
    <source>
        <dbReference type="Proteomes" id="UP000749559"/>
    </source>
</evidence>
<gene>
    <name evidence="7" type="ORF">OFUS_LOCUS15673</name>
</gene>
<evidence type="ECO:0000256" key="2">
    <source>
        <dbReference type="PROSITE-ProRule" id="PRU00024"/>
    </source>
</evidence>
<feature type="domain" description="B box-type" evidence="6">
    <location>
        <begin position="42"/>
        <end position="82"/>
    </location>
</feature>
<sequence>EEPLRCPLCKDEWQVPHGGPSALGPDFKINTLKEILAANSNIKPSKCGRHPANPLSFFCQDDNHAICHSCVRDHAGHSLLKIDEAVEVFEKEWNKGKEEHLELLTGRLQKVEEDKLYFRNENERLTEELEQDHKIVIEVISNLFSSLKQNIDEYHQKECRSRAVLQEEMQTSKAVIETFTTHIGTIQDNVEKVRLFTGLNVQELLIPEHSPPNPYQFRPCEILHNRIIFGSLYQRGFDENITSMSMLHHPMSMLFHEDIPTEITQPTPMSIPSEQRDEESMSISGSGSMVQPQPEMPLLMPTQKYLQKPIVRKKTKLPPNSSKKYILDITEVDSSTRVAVRFEEVQFYNNSELTNTIHGSMRQAAITPDNCIALTNLAGVISIYDKKGVHKRDIKTPFTYLDGIACNANGELVVSDVKTGTVAHIDYNTGRVVTTAPKALFQTPWSIAVNLDNDVVVVDCHKHCIIVMDRDGNKKMEYGTKGSDDG</sequence>
<dbReference type="PROSITE" id="PS51125">
    <property type="entry name" value="NHL"/>
    <property type="match status" value="1"/>
</dbReference>
<evidence type="ECO:0000256" key="1">
    <source>
        <dbReference type="ARBA" id="ARBA00022737"/>
    </source>
</evidence>
<dbReference type="Pfam" id="PF00643">
    <property type="entry name" value="zf-B_box"/>
    <property type="match status" value="1"/>
</dbReference>
<keyword evidence="8" id="KW-1185">Reference proteome</keyword>
<dbReference type="PROSITE" id="PS50119">
    <property type="entry name" value="ZF_BBOX"/>
    <property type="match status" value="1"/>
</dbReference>
<protein>
    <recommendedName>
        <fullName evidence="6">B box-type domain-containing protein</fullName>
    </recommendedName>
</protein>
<dbReference type="Pfam" id="PF01436">
    <property type="entry name" value="NHL"/>
    <property type="match status" value="1"/>
</dbReference>
<keyword evidence="4" id="KW-0175">Coiled coil</keyword>
<dbReference type="GO" id="GO:0008270">
    <property type="term" value="F:zinc ion binding"/>
    <property type="evidence" value="ECO:0007669"/>
    <property type="project" value="UniProtKB-KW"/>
</dbReference>
<feature type="repeat" description="NHL" evidence="3">
    <location>
        <begin position="430"/>
        <end position="471"/>
    </location>
</feature>
<keyword evidence="2" id="KW-0862">Zinc</keyword>
<proteinExistence type="predicted"/>
<keyword evidence="2" id="KW-0479">Metal-binding</keyword>
<organism evidence="7 8">
    <name type="scientific">Owenia fusiformis</name>
    <name type="common">Polychaete worm</name>
    <dbReference type="NCBI Taxonomy" id="6347"/>
    <lineage>
        <taxon>Eukaryota</taxon>
        <taxon>Metazoa</taxon>
        <taxon>Spiralia</taxon>
        <taxon>Lophotrochozoa</taxon>
        <taxon>Annelida</taxon>
        <taxon>Polychaeta</taxon>
        <taxon>Sedentaria</taxon>
        <taxon>Canalipalpata</taxon>
        <taxon>Sabellida</taxon>
        <taxon>Oweniida</taxon>
        <taxon>Oweniidae</taxon>
        <taxon>Owenia</taxon>
    </lineage>
</organism>
<dbReference type="Gene3D" id="3.30.160.60">
    <property type="entry name" value="Classic Zinc Finger"/>
    <property type="match status" value="1"/>
</dbReference>
<dbReference type="InterPro" id="IPR001258">
    <property type="entry name" value="NHL_repeat"/>
</dbReference>
<feature type="non-terminal residue" evidence="7">
    <location>
        <position position="486"/>
    </location>
</feature>
<evidence type="ECO:0000256" key="3">
    <source>
        <dbReference type="PROSITE-ProRule" id="PRU00504"/>
    </source>
</evidence>
<accession>A0A8S4PAR8</accession>
<evidence type="ECO:0000256" key="5">
    <source>
        <dbReference type="SAM" id="MobiDB-lite"/>
    </source>
</evidence>
<evidence type="ECO:0000259" key="6">
    <source>
        <dbReference type="PROSITE" id="PS50119"/>
    </source>
</evidence>
<dbReference type="EMBL" id="CAIIXF020000007">
    <property type="protein sequence ID" value="CAH1790471.1"/>
    <property type="molecule type" value="Genomic_DNA"/>
</dbReference>
<evidence type="ECO:0000256" key="4">
    <source>
        <dbReference type="SAM" id="Coils"/>
    </source>
</evidence>
<feature type="region of interest" description="Disordered" evidence="5">
    <location>
        <begin position="269"/>
        <end position="291"/>
    </location>
</feature>
<dbReference type="PANTHER" id="PTHR25462:SF296">
    <property type="entry name" value="MEIOTIC P26, ISOFORM F"/>
    <property type="match status" value="1"/>
</dbReference>
<evidence type="ECO:0000313" key="7">
    <source>
        <dbReference type="EMBL" id="CAH1790471.1"/>
    </source>
</evidence>
<dbReference type="InterPro" id="IPR011042">
    <property type="entry name" value="6-blade_b-propeller_TolB-like"/>
</dbReference>
<dbReference type="InterPro" id="IPR000315">
    <property type="entry name" value="Znf_B-box"/>
</dbReference>
<dbReference type="Gene3D" id="2.120.10.30">
    <property type="entry name" value="TolB, C-terminal domain"/>
    <property type="match status" value="1"/>
</dbReference>
<dbReference type="AlphaFoldDB" id="A0A8S4PAR8"/>
<dbReference type="InterPro" id="IPR047153">
    <property type="entry name" value="TRIM45/56/19-like"/>
</dbReference>
<keyword evidence="1" id="KW-0677">Repeat</keyword>
<comment type="caution">
    <text evidence="7">The sequence shown here is derived from an EMBL/GenBank/DDBJ whole genome shotgun (WGS) entry which is preliminary data.</text>
</comment>
<feature type="coiled-coil region" evidence="4">
    <location>
        <begin position="94"/>
        <end position="128"/>
    </location>
</feature>
<name>A0A8S4PAR8_OWEFU</name>
<dbReference type="PANTHER" id="PTHR25462">
    <property type="entry name" value="BONUS, ISOFORM C-RELATED"/>
    <property type="match status" value="1"/>
</dbReference>
<dbReference type="SUPFAM" id="SSF101898">
    <property type="entry name" value="NHL repeat"/>
    <property type="match status" value="1"/>
</dbReference>